<feature type="region of interest" description="Disordered" evidence="1">
    <location>
        <begin position="71"/>
        <end position="94"/>
    </location>
</feature>
<keyword evidence="2" id="KW-0812">Transmembrane</keyword>
<comment type="caution">
    <text evidence="3">The sequence shown here is derived from an EMBL/GenBank/DDBJ whole genome shotgun (WGS) entry which is preliminary data.</text>
</comment>
<keyword evidence="2" id="KW-1133">Transmembrane helix</keyword>
<evidence type="ECO:0000313" key="4">
    <source>
        <dbReference type="Proteomes" id="UP001202827"/>
    </source>
</evidence>
<dbReference type="RefSeq" id="WP_248684362.1">
    <property type="nucleotide sequence ID" value="NZ_JALPRY010000023.1"/>
</dbReference>
<organism evidence="3 4">
    <name type="scientific">Neorhizobium turbinariae</name>
    <dbReference type="NCBI Taxonomy" id="2937795"/>
    <lineage>
        <taxon>Bacteria</taxon>
        <taxon>Pseudomonadati</taxon>
        <taxon>Pseudomonadota</taxon>
        <taxon>Alphaproteobacteria</taxon>
        <taxon>Hyphomicrobiales</taxon>
        <taxon>Rhizobiaceae</taxon>
        <taxon>Rhizobium/Agrobacterium group</taxon>
        <taxon>Neorhizobium</taxon>
    </lineage>
</organism>
<reference evidence="3 4" key="1">
    <citation type="submission" date="2022-04" db="EMBL/GenBank/DDBJ databases">
        <title>Rhizobium coralii sp. nov., isolated from coral Turbinaria peltata.</title>
        <authorList>
            <person name="Sun H."/>
        </authorList>
    </citation>
    <scope>NUCLEOTIDE SEQUENCE [LARGE SCALE GENOMIC DNA]</scope>
    <source>
        <strain evidence="3 4">NTR19</strain>
    </source>
</reference>
<evidence type="ECO:0000256" key="1">
    <source>
        <dbReference type="SAM" id="MobiDB-lite"/>
    </source>
</evidence>
<keyword evidence="2" id="KW-0472">Membrane</keyword>
<keyword evidence="4" id="KW-1185">Reference proteome</keyword>
<dbReference type="Proteomes" id="UP001202827">
    <property type="component" value="Unassembled WGS sequence"/>
</dbReference>
<name>A0ABT0IVV8_9HYPH</name>
<accession>A0ABT0IVV8</accession>
<evidence type="ECO:0000256" key="2">
    <source>
        <dbReference type="SAM" id="Phobius"/>
    </source>
</evidence>
<protein>
    <submittedName>
        <fullName evidence="3">Uncharacterized protein</fullName>
    </submittedName>
</protein>
<sequence length="94" mass="10519">MILKEALMFALSLIIALMAGMAGLFATIVYQIAQARRQQFIEEASLNGYANHRAVELEKKAAEKKVFRGKPQRLAKQTPKCVPARRPHAPMLAR</sequence>
<gene>
    <name evidence="3" type="ORF">M0654_18575</name>
</gene>
<feature type="transmembrane region" description="Helical" evidence="2">
    <location>
        <begin position="6"/>
        <end position="30"/>
    </location>
</feature>
<evidence type="ECO:0000313" key="3">
    <source>
        <dbReference type="EMBL" id="MCK8781989.1"/>
    </source>
</evidence>
<dbReference type="EMBL" id="JALPRY010000023">
    <property type="protein sequence ID" value="MCK8781989.1"/>
    <property type="molecule type" value="Genomic_DNA"/>
</dbReference>
<proteinExistence type="predicted"/>